<dbReference type="InterPro" id="IPR013325">
    <property type="entry name" value="RNA_pol_sigma_r2"/>
</dbReference>
<evidence type="ECO:0008006" key="9">
    <source>
        <dbReference type="Google" id="ProtNLM"/>
    </source>
</evidence>
<dbReference type="AlphaFoldDB" id="A0A2M6W2P4"/>
<comment type="caution">
    <text evidence="7">The sequence shown here is derived from an EMBL/GenBank/DDBJ whole genome shotgun (WGS) entry which is preliminary data.</text>
</comment>
<dbReference type="InterPro" id="IPR013249">
    <property type="entry name" value="RNA_pol_sigma70_r4_t2"/>
</dbReference>
<keyword evidence="3" id="KW-0731">Sigma factor</keyword>
<accession>A0A2M6W2P4</accession>
<evidence type="ECO:0000256" key="3">
    <source>
        <dbReference type="ARBA" id="ARBA00023082"/>
    </source>
</evidence>
<proteinExistence type="inferred from homology"/>
<name>A0A2M6W2P4_9BACT</name>
<evidence type="ECO:0000313" key="8">
    <source>
        <dbReference type="Proteomes" id="UP000231183"/>
    </source>
</evidence>
<dbReference type="InterPro" id="IPR039425">
    <property type="entry name" value="RNA_pol_sigma-70-like"/>
</dbReference>
<evidence type="ECO:0000259" key="5">
    <source>
        <dbReference type="Pfam" id="PF04542"/>
    </source>
</evidence>
<sequence length="180" mass="21131">MSDYEKLSDEEIVEKVRSKNQELYSIIVERYQNKLLRYANNLIKDEDKASDVIQDSFIKAFINLNGFDVKKKFSSWIYRIVHNEAINIAKKYQKELPILDDFDFQSNESIEDNFVQKETALKVKKCLGEMPLLYSEPLALFYIDEKSYEEIGNILRLPMGTVATRISRAKILMKKICQKN</sequence>
<organism evidence="7 8">
    <name type="scientific">Candidatus Magasanikbacteria bacterium CG10_big_fil_rev_8_21_14_0_10_40_10</name>
    <dbReference type="NCBI Taxonomy" id="1974648"/>
    <lineage>
        <taxon>Bacteria</taxon>
        <taxon>Candidatus Magasanikiibacteriota</taxon>
    </lineage>
</organism>
<dbReference type="Pfam" id="PF04542">
    <property type="entry name" value="Sigma70_r2"/>
    <property type="match status" value="1"/>
</dbReference>
<evidence type="ECO:0000256" key="1">
    <source>
        <dbReference type="ARBA" id="ARBA00010641"/>
    </source>
</evidence>
<dbReference type="SUPFAM" id="SSF88946">
    <property type="entry name" value="Sigma2 domain of RNA polymerase sigma factors"/>
    <property type="match status" value="1"/>
</dbReference>
<comment type="similarity">
    <text evidence="1">Belongs to the sigma-70 factor family. ECF subfamily.</text>
</comment>
<dbReference type="InterPro" id="IPR036388">
    <property type="entry name" value="WH-like_DNA-bd_sf"/>
</dbReference>
<dbReference type="EMBL" id="PFBX01000054">
    <property type="protein sequence ID" value="PIT87076.1"/>
    <property type="molecule type" value="Genomic_DNA"/>
</dbReference>
<evidence type="ECO:0000256" key="2">
    <source>
        <dbReference type="ARBA" id="ARBA00023015"/>
    </source>
</evidence>
<reference evidence="8" key="1">
    <citation type="submission" date="2017-09" db="EMBL/GenBank/DDBJ databases">
        <title>Depth-based differentiation of microbial function through sediment-hosted aquifers and enrichment of novel symbionts in the deep terrestrial subsurface.</title>
        <authorList>
            <person name="Probst A.J."/>
            <person name="Ladd B."/>
            <person name="Jarett J.K."/>
            <person name="Geller-Mcgrath D.E."/>
            <person name="Sieber C.M.K."/>
            <person name="Emerson J.B."/>
            <person name="Anantharaman K."/>
            <person name="Thomas B.C."/>
            <person name="Malmstrom R."/>
            <person name="Stieglmeier M."/>
            <person name="Klingl A."/>
            <person name="Woyke T."/>
            <person name="Ryan C.M."/>
            <person name="Banfield J.F."/>
        </authorList>
    </citation>
    <scope>NUCLEOTIDE SEQUENCE [LARGE SCALE GENOMIC DNA]</scope>
</reference>
<dbReference type="InterPro" id="IPR013324">
    <property type="entry name" value="RNA_pol_sigma_r3/r4-like"/>
</dbReference>
<dbReference type="PANTHER" id="PTHR43133">
    <property type="entry name" value="RNA POLYMERASE ECF-TYPE SIGMA FACTO"/>
    <property type="match status" value="1"/>
</dbReference>
<dbReference type="NCBIfam" id="TIGR02937">
    <property type="entry name" value="sigma70-ECF"/>
    <property type="match status" value="1"/>
</dbReference>
<dbReference type="Gene3D" id="1.10.10.10">
    <property type="entry name" value="Winged helix-like DNA-binding domain superfamily/Winged helix DNA-binding domain"/>
    <property type="match status" value="1"/>
</dbReference>
<dbReference type="SUPFAM" id="SSF88659">
    <property type="entry name" value="Sigma3 and sigma4 domains of RNA polymerase sigma factors"/>
    <property type="match status" value="1"/>
</dbReference>
<dbReference type="PANTHER" id="PTHR43133:SF51">
    <property type="entry name" value="RNA POLYMERASE SIGMA FACTOR"/>
    <property type="match status" value="1"/>
</dbReference>
<keyword evidence="4" id="KW-0804">Transcription</keyword>
<gene>
    <name evidence="7" type="ORF">COU31_04870</name>
</gene>
<protein>
    <recommendedName>
        <fullName evidence="9">RNA polymerase subunit sigma-24</fullName>
    </recommendedName>
</protein>
<dbReference type="GO" id="GO:0016987">
    <property type="term" value="F:sigma factor activity"/>
    <property type="evidence" value="ECO:0007669"/>
    <property type="project" value="UniProtKB-KW"/>
</dbReference>
<dbReference type="Gene3D" id="1.10.1740.10">
    <property type="match status" value="1"/>
</dbReference>
<dbReference type="InterPro" id="IPR014284">
    <property type="entry name" value="RNA_pol_sigma-70_dom"/>
</dbReference>
<feature type="domain" description="RNA polymerase sigma-70 region 2" evidence="5">
    <location>
        <begin position="27"/>
        <end position="93"/>
    </location>
</feature>
<keyword evidence="2" id="KW-0805">Transcription regulation</keyword>
<dbReference type="GO" id="GO:0003677">
    <property type="term" value="F:DNA binding"/>
    <property type="evidence" value="ECO:0007669"/>
    <property type="project" value="InterPro"/>
</dbReference>
<dbReference type="GO" id="GO:0006352">
    <property type="term" value="P:DNA-templated transcription initiation"/>
    <property type="evidence" value="ECO:0007669"/>
    <property type="project" value="InterPro"/>
</dbReference>
<dbReference type="Pfam" id="PF08281">
    <property type="entry name" value="Sigma70_r4_2"/>
    <property type="match status" value="1"/>
</dbReference>
<evidence type="ECO:0000256" key="4">
    <source>
        <dbReference type="ARBA" id="ARBA00023163"/>
    </source>
</evidence>
<dbReference type="Proteomes" id="UP000231183">
    <property type="component" value="Unassembled WGS sequence"/>
</dbReference>
<evidence type="ECO:0000313" key="7">
    <source>
        <dbReference type="EMBL" id="PIT87076.1"/>
    </source>
</evidence>
<evidence type="ECO:0000259" key="6">
    <source>
        <dbReference type="Pfam" id="PF08281"/>
    </source>
</evidence>
<feature type="domain" description="RNA polymerase sigma factor 70 region 4 type 2" evidence="6">
    <location>
        <begin position="122"/>
        <end position="170"/>
    </location>
</feature>
<dbReference type="InterPro" id="IPR007627">
    <property type="entry name" value="RNA_pol_sigma70_r2"/>
</dbReference>